<organism evidence="5 6">
    <name type="scientific">Anaerotignum neopropionicum</name>
    <dbReference type="NCBI Taxonomy" id="36847"/>
    <lineage>
        <taxon>Bacteria</taxon>
        <taxon>Bacillati</taxon>
        <taxon>Bacillota</taxon>
        <taxon>Clostridia</taxon>
        <taxon>Lachnospirales</taxon>
        <taxon>Anaerotignaceae</taxon>
        <taxon>Anaerotignum</taxon>
    </lineage>
</organism>
<dbReference type="SUPFAM" id="SSF46785">
    <property type="entry name" value="Winged helix' DNA-binding domain"/>
    <property type="match status" value="1"/>
</dbReference>
<dbReference type="STRING" id="36847.CLNEO_06810"/>
<feature type="domain" description="HTH marR-type" evidence="4">
    <location>
        <begin position="1"/>
        <end position="141"/>
    </location>
</feature>
<dbReference type="InterPro" id="IPR000835">
    <property type="entry name" value="HTH_MarR-typ"/>
</dbReference>
<proteinExistence type="predicted"/>
<dbReference type="PRINTS" id="PR00598">
    <property type="entry name" value="HTHMARR"/>
</dbReference>
<dbReference type="Pfam" id="PF12802">
    <property type="entry name" value="MarR_2"/>
    <property type="match status" value="1"/>
</dbReference>
<evidence type="ECO:0000256" key="3">
    <source>
        <dbReference type="ARBA" id="ARBA00023163"/>
    </source>
</evidence>
<keyword evidence="6" id="KW-1185">Reference proteome</keyword>
<keyword evidence="2" id="KW-0238">DNA-binding</keyword>
<evidence type="ECO:0000313" key="6">
    <source>
        <dbReference type="Proteomes" id="UP000070539"/>
    </source>
</evidence>
<dbReference type="InterPro" id="IPR036388">
    <property type="entry name" value="WH-like_DNA-bd_sf"/>
</dbReference>
<dbReference type="InterPro" id="IPR036390">
    <property type="entry name" value="WH_DNA-bd_sf"/>
</dbReference>
<gene>
    <name evidence="5" type="primary">slyA_1</name>
    <name evidence="5" type="ORF">CLNEO_06810</name>
</gene>
<accession>A0A136WJQ1</accession>
<dbReference type="PROSITE" id="PS50995">
    <property type="entry name" value="HTH_MARR_2"/>
    <property type="match status" value="1"/>
</dbReference>
<keyword evidence="3" id="KW-0804">Transcription</keyword>
<evidence type="ECO:0000259" key="4">
    <source>
        <dbReference type="PROSITE" id="PS50995"/>
    </source>
</evidence>
<comment type="caution">
    <text evidence="5">The sequence shown here is derived from an EMBL/GenBank/DDBJ whole genome shotgun (WGS) entry which is preliminary data.</text>
</comment>
<dbReference type="PANTHER" id="PTHR42756:SF1">
    <property type="entry name" value="TRANSCRIPTIONAL REPRESSOR OF EMRAB OPERON"/>
    <property type="match status" value="1"/>
</dbReference>
<dbReference type="GO" id="GO:0003700">
    <property type="term" value="F:DNA-binding transcription factor activity"/>
    <property type="evidence" value="ECO:0007669"/>
    <property type="project" value="InterPro"/>
</dbReference>
<evidence type="ECO:0000313" key="5">
    <source>
        <dbReference type="EMBL" id="KXL54569.1"/>
    </source>
</evidence>
<dbReference type="GO" id="GO:0003677">
    <property type="term" value="F:DNA binding"/>
    <property type="evidence" value="ECO:0007669"/>
    <property type="project" value="UniProtKB-KW"/>
</dbReference>
<dbReference type="SMART" id="SM00347">
    <property type="entry name" value="HTH_MARR"/>
    <property type="match status" value="1"/>
</dbReference>
<name>A0A136WJQ1_9FIRM</name>
<protein>
    <submittedName>
        <fullName evidence="5">Transcriptional regulator SlyA</fullName>
    </submittedName>
</protein>
<evidence type="ECO:0000256" key="1">
    <source>
        <dbReference type="ARBA" id="ARBA00023015"/>
    </source>
</evidence>
<dbReference type="Gene3D" id="1.10.10.10">
    <property type="entry name" value="Winged helix-like DNA-binding domain superfamily/Winged helix DNA-binding domain"/>
    <property type="match status" value="1"/>
</dbReference>
<dbReference type="PANTHER" id="PTHR42756">
    <property type="entry name" value="TRANSCRIPTIONAL REGULATOR, MARR"/>
    <property type="match status" value="1"/>
</dbReference>
<dbReference type="Proteomes" id="UP000070539">
    <property type="component" value="Unassembled WGS sequence"/>
</dbReference>
<dbReference type="RefSeq" id="WP_066084487.1">
    <property type="nucleotide sequence ID" value="NZ_LRVM01000001.1"/>
</dbReference>
<reference evidence="5 6" key="1">
    <citation type="submission" date="2016-01" db="EMBL/GenBank/DDBJ databases">
        <title>Genome sequence of Clostridium neopropionicum X4, DSM-3847.</title>
        <authorList>
            <person name="Poehlein A."/>
            <person name="Beck M.H."/>
            <person name="Bengelsdorf F.R."/>
            <person name="Daniel R."/>
            <person name="Duerre P."/>
        </authorList>
    </citation>
    <scope>NUCLEOTIDE SEQUENCE [LARGE SCALE GENOMIC DNA]</scope>
    <source>
        <strain evidence="5 6">DSM-3847</strain>
    </source>
</reference>
<evidence type="ECO:0000256" key="2">
    <source>
        <dbReference type="ARBA" id="ARBA00023125"/>
    </source>
</evidence>
<dbReference type="OrthoDB" id="384891at2"/>
<sequence length="144" mass="17027">MDNNSKFCVELKVLVNSICRFLGQNSCDREGKNLTSIQLWIIHYLYENQGNDIFQRDLEVDFNIRRSTVSGIIQNMEKKGLISRESVERDARLKKITLTNDAMMLYQEMLAQITLIEKKMTENITEEEWTVFFRVLEKIKKNIQ</sequence>
<dbReference type="AlphaFoldDB" id="A0A136WJQ1"/>
<keyword evidence="1" id="KW-0805">Transcription regulation</keyword>
<dbReference type="EMBL" id="LRVM01000001">
    <property type="protein sequence ID" value="KXL54569.1"/>
    <property type="molecule type" value="Genomic_DNA"/>
</dbReference>